<dbReference type="STRING" id="1071679.BG57_04635"/>
<dbReference type="PIRSF" id="PIRSF029509">
    <property type="entry name" value="UCP029509"/>
    <property type="match status" value="1"/>
</dbReference>
<protein>
    <recommendedName>
        <fullName evidence="2">DUF2231 domain-containing protein</fullName>
    </recommendedName>
</protein>
<comment type="caution">
    <text evidence="4">The sequence shown here is derived from an EMBL/GenBank/DDBJ whole genome shotgun (WGS) entry which is preliminary data.</text>
</comment>
<feature type="transmembrane region" description="Helical" evidence="1">
    <location>
        <begin position="44"/>
        <end position="67"/>
    </location>
</feature>
<dbReference type="Pfam" id="PF09990">
    <property type="entry name" value="DUF2231"/>
    <property type="match status" value="1"/>
</dbReference>
<dbReference type="eggNOG" id="COG4244">
    <property type="taxonomic scope" value="Bacteria"/>
</dbReference>
<evidence type="ECO:0000313" key="3">
    <source>
        <dbReference type="EMBL" id="GGD80817.1"/>
    </source>
</evidence>
<proteinExistence type="predicted"/>
<organism evidence="4 5">
    <name type="scientific">Caballeronia grimmiae</name>
    <dbReference type="NCBI Taxonomy" id="1071679"/>
    <lineage>
        <taxon>Bacteria</taxon>
        <taxon>Pseudomonadati</taxon>
        <taxon>Pseudomonadota</taxon>
        <taxon>Betaproteobacteria</taxon>
        <taxon>Burkholderiales</taxon>
        <taxon>Burkholderiaceae</taxon>
        <taxon>Caballeronia</taxon>
    </lineage>
</organism>
<name>A0A069P3S9_9BURK</name>
<keyword evidence="6" id="KW-1185">Reference proteome</keyword>
<dbReference type="EMBL" id="JFHE01000012">
    <property type="protein sequence ID" value="KDR34549.1"/>
    <property type="molecule type" value="Genomic_DNA"/>
</dbReference>
<keyword evidence="1" id="KW-1133">Transmembrane helix</keyword>
<dbReference type="RefSeq" id="WP_035965085.1">
    <property type="nucleotide sequence ID" value="NZ_BMEG01000006.1"/>
</dbReference>
<evidence type="ECO:0000313" key="5">
    <source>
        <dbReference type="Proteomes" id="UP000027439"/>
    </source>
</evidence>
<sequence>MTSLRPRYRSRLATALFDWLNPVPYGLFVGTLIFDIVYANTAVIFWAKAAAWLVTVGVLFAIVPRFINLGHVWFAPRGTVTSLERTDFWLNFAGIIAAIVNAFVHSRDAYAMVPLATILSIVTVALLSVAQIALALDRFNRFNLPEAVRE</sequence>
<reference evidence="4 5" key="2">
    <citation type="submission" date="2014-03" db="EMBL/GenBank/DDBJ databases">
        <title>Draft Genome Sequences of Four Burkholderia Strains.</title>
        <authorList>
            <person name="Liu X.Y."/>
            <person name="Li C.X."/>
            <person name="Xu J.H."/>
        </authorList>
    </citation>
    <scope>NUCLEOTIDE SEQUENCE [LARGE SCALE GENOMIC DNA]</scope>
    <source>
        <strain evidence="4 5">R27</strain>
    </source>
</reference>
<feature type="transmembrane region" description="Helical" evidence="1">
    <location>
        <begin position="12"/>
        <end position="38"/>
    </location>
</feature>
<feature type="transmembrane region" description="Helical" evidence="1">
    <location>
        <begin position="88"/>
        <end position="104"/>
    </location>
</feature>
<dbReference type="InterPro" id="IPR016923">
    <property type="entry name" value="UCP029509"/>
</dbReference>
<feature type="domain" description="DUF2231" evidence="2">
    <location>
        <begin position="22"/>
        <end position="130"/>
    </location>
</feature>
<dbReference type="Proteomes" id="UP000597138">
    <property type="component" value="Unassembled WGS sequence"/>
</dbReference>
<accession>A0A069P3S9</accession>
<reference evidence="6" key="3">
    <citation type="journal article" date="2019" name="Int. J. Syst. Evol. Microbiol.">
        <title>The Global Catalogue of Microorganisms (GCM) 10K type strain sequencing project: providing services to taxonomists for standard genome sequencing and annotation.</title>
        <authorList>
            <consortium name="The Broad Institute Genomics Platform"/>
            <consortium name="The Broad Institute Genome Sequencing Center for Infectious Disease"/>
            <person name="Wu L."/>
            <person name="Ma J."/>
        </authorList>
    </citation>
    <scope>NUCLEOTIDE SEQUENCE [LARGE SCALE GENOMIC DNA]</scope>
    <source>
        <strain evidence="6">CGMCC 1.11013</strain>
    </source>
</reference>
<gene>
    <name evidence="4" type="ORF">BG57_04635</name>
    <name evidence="3" type="ORF">GCM10010985_39100</name>
</gene>
<dbReference type="EMBL" id="BMEG01000006">
    <property type="protein sequence ID" value="GGD80817.1"/>
    <property type="molecule type" value="Genomic_DNA"/>
</dbReference>
<dbReference type="OrthoDB" id="2873672at2"/>
<dbReference type="Proteomes" id="UP000027439">
    <property type="component" value="Unassembled WGS sequence"/>
</dbReference>
<feature type="transmembrane region" description="Helical" evidence="1">
    <location>
        <begin position="110"/>
        <end position="136"/>
    </location>
</feature>
<evidence type="ECO:0000313" key="4">
    <source>
        <dbReference type="EMBL" id="KDR34549.1"/>
    </source>
</evidence>
<dbReference type="InterPro" id="IPR019251">
    <property type="entry name" value="DUF2231_TM"/>
</dbReference>
<keyword evidence="1" id="KW-0812">Transmembrane</keyword>
<reference evidence="3" key="4">
    <citation type="submission" date="2024-05" db="EMBL/GenBank/DDBJ databases">
        <authorList>
            <person name="Sun Q."/>
            <person name="Zhou Y."/>
        </authorList>
    </citation>
    <scope>NUCLEOTIDE SEQUENCE</scope>
    <source>
        <strain evidence="3">CGMCC 1.11013</strain>
    </source>
</reference>
<evidence type="ECO:0000313" key="6">
    <source>
        <dbReference type="Proteomes" id="UP000597138"/>
    </source>
</evidence>
<dbReference type="AlphaFoldDB" id="A0A069P3S9"/>
<reference evidence="3" key="1">
    <citation type="journal article" date="2014" name="Int. J. Syst. Evol. Microbiol.">
        <title>Complete genome of a new Firmicutes species belonging to the dominant human colonic microbiota ('Ruminococcus bicirculans') reveals two chromosomes and a selective capacity to utilize plant glucans.</title>
        <authorList>
            <consortium name="NISC Comparative Sequencing Program"/>
            <person name="Wegmann U."/>
            <person name="Louis P."/>
            <person name="Goesmann A."/>
            <person name="Henrissat B."/>
            <person name="Duncan S.H."/>
            <person name="Flint H.J."/>
        </authorList>
    </citation>
    <scope>NUCLEOTIDE SEQUENCE</scope>
    <source>
        <strain evidence="3">CGMCC 1.11013</strain>
    </source>
</reference>
<evidence type="ECO:0000256" key="1">
    <source>
        <dbReference type="SAM" id="Phobius"/>
    </source>
</evidence>
<keyword evidence="1" id="KW-0472">Membrane</keyword>
<evidence type="ECO:0000259" key="2">
    <source>
        <dbReference type="Pfam" id="PF09990"/>
    </source>
</evidence>